<protein>
    <submittedName>
        <fullName evidence="2">YqgE/AlgH family protein</fullName>
    </submittedName>
</protein>
<sequence length="187" mass="20596">MDFKEAMGDNLSGSLLIAHPSLVDPNFKHSVVLVSADSPEDGTLGVVINKPIGKTLGEQSIDFAIGTLADVPIYMGGPVQTDQILLAAWHWQPEVGIFRMHFGISEDKAKELIEIEPATQVRAFMGYSGWGKGQLNHEREQNAWLISPVSDPSIQEVDGDDMWREMISKIQPELLFLSDVPDDPSLN</sequence>
<dbReference type="SUPFAM" id="SSF143456">
    <property type="entry name" value="VC0467-like"/>
    <property type="match status" value="1"/>
</dbReference>
<dbReference type="PANTHER" id="PTHR30327:SF1">
    <property type="entry name" value="UPF0301 PROTEIN YQGE"/>
    <property type="match status" value="1"/>
</dbReference>
<name>A0AAQ3LDJ7_9BACT</name>
<organism evidence="2 3">
    <name type="scientific">Rubellicoccus peritrichatus</name>
    <dbReference type="NCBI Taxonomy" id="3080537"/>
    <lineage>
        <taxon>Bacteria</taxon>
        <taxon>Pseudomonadati</taxon>
        <taxon>Verrucomicrobiota</taxon>
        <taxon>Opitutia</taxon>
        <taxon>Puniceicoccales</taxon>
        <taxon>Cerasicoccaceae</taxon>
        <taxon>Rubellicoccus</taxon>
    </lineage>
</organism>
<dbReference type="InterPro" id="IPR003774">
    <property type="entry name" value="AlgH-like"/>
</dbReference>
<accession>A0AAQ3LDJ7</accession>
<dbReference type="Pfam" id="PF02622">
    <property type="entry name" value="DUF179"/>
    <property type="match status" value="1"/>
</dbReference>
<gene>
    <name evidence="2" type="ORF">RZN69_00730</name>
</gene>
<dbReference type="RefSeq" id="WP_317834077.1">
    <property type="nucleotide sequence ID" value="NZ_CP136920.1"/>
</dbReference>
<evidence type="ECO:0000313" key="3">
    <source>
        <dbReference type="Proteomes" id="UP001304300"/>
    </source>
</evidence>
<evidence type="ECO:0000313" key="2">
    <source>
        <dbReference type="EMBL" id="WOO41593.1"/>
    </source>
</evidence>
<dbReference type="GO" id="GO:0005829">
    <property type="term" value="C:cytosol"/>
    <property type="evidence" value="ECO:0007669"/>
    <property type="project" value="TreeGrafter"/>
</dbReference>
<dbReference type="EMBL" id="CP136920">
    <property type="protein sequence ID" value="WOO41593.1"/>
    <property type="molecule type" value="Genomic_DNA"/>
</dbReference>
<proteinExistence type="inferred from homology"/>
<evidence type="ECO:0000256" key="1">
    <source>
        <dbReference type="ARBA" id="ARBA00009600"/>
    </source>
</evidence>
<dbReference type="KEGG" id="puo:RZN69_00730"/>
<comment type="similarity">
    <text evidence="1">Belongs to the UPF0301 (AlgH) family.</text>
</comment>
<dbReference type="PANTHER" id="PTHR30327">
    <property type="entry name" value="UNCHARACTERIZED PROTEIN YQGE"/>
    <property type="match status" value="1"/>
</dbReference>
<dbReference type="Proteomes" id="UP001304300">
    <property type="component" value="Chromosome"/>
</dbReference>
<keyword evidence="3" id="KW-1185">Reference proteome</keyword>
<dbReference type="AlphaFoldDB" id="A0AAQ3LDJ7"/>
<reference evidence="2 3" key="1">
    <citation type="submission" date="2023-10" db="EMBL/GenBank/DDBJ databases">
        <title>Rubellicoccus peritrichatus gen. nov., sp. nov., isolated from an algae of coral reef tank.</title>
        <authorList>
            <person name="Luo J."/>
        </authorList>
    </citation>
    <scope>NUCLEOTIDE SEQUENCE [LARGE SCALE GENOMIC DNA]</scope>
    <source>
        <strain evidence="2 3">CR14</strain>
    </source>
</reference>
<dbReference type="Gene3D" id="3.40.1740.10">
    <property type="entry name" value="VC0467-like"/>
    <property type="match status" value="1"/>
</dbReference>